<gene>
    <name evidence="2" type="ORF">DFH94DRAFT_849721</name>
</gene>
<dbReference type="Proteomes" id="UP000759537">
    <property type="component" value="Unassembled WGS sequence"/>
</dbReference>
<evidence type="ECO:0000313" key="2">
    <source>
        <dbReference type="EMBL" id="KAF8487313.1"/>
    </source>
</evidence>
<reference evidence="2" key="1">
    <citation type="submission" date="2019-10" db="EMBL/GenBank/DDBJ databases">
        <authorList>
            <consortium name="DOE Joint Genome Institute"/>
            <person name="Kuo A."/>
            <person name="Miyauchi S."/>
            <person name="Kiss E."/>
            <person name="Drula E."/>
            <person name="Kohler A."/>
            <person name="Sanchez-Garcia M."/>
            <person name="Andreopoulos B."/>
            <person name="Barry K.W."/>
            <person name="Bonito G."/>
            <person name="Buee M."/>
            <person name="Carver A."/>
            <person name="Chen C."/>
            <person name="Cichocki N."/>
            <person name="Clum A."/>
            <person name="Culley D."/>
            <person name="Crous P.W."/>
            <person name="Fauchery L."/>
            <person name="Girlanda M."/>
            <person name="Hayes R."/>
            <person name="Keri Z."/>
            <person name="LaButti K."/>
            <person name="Lipzen A."/>
            <person name="Lombard V."/>
            <person name="Magnuson J."/>
            <person name="Maillard F."/>
            <person name="Morin E."/>
            <person name="Murat C."/>
            <person name="Nolan M."/>
            <person name="Ohm R."/>
            <person name="Pangilinan J."/>
            <person name="Pereira M."/>
            <person name="Perotto S."/>
            <person name="Peter M."/>
            <person name="Riley R."/>
            <person name="Sitrit Y."/>
            <person name="Stielow B."/>
            <person name="Szollosi G."/>
            <person name="Zifcakova L."/>
            <person name="Stursova M."/>
            <person name="Spatafora J.W."/>
            <person name="Tedersoo L."/>
            <person name="Vaario L.-M."/>
            <person name="Yamada A."/>
            <person name="Yan M."/>
            <person name="Wang P."/>
            <person name="Xu J."/>
            <person name="Bruns T."/>
            <person name="Baldrian P."/>
            <person name="Vilgalys R."/>
            <person name="Henrissat B."/>
            <person name="Grigoriev I.V."/>
            <person name="Hibbett D."/>
            <person name="Nagy L.G."/>
            <person name="Martin F.M."/>
        </authorList>
    </citation>
    <scope>NUCLEOTIDE SEQUENCE</scope>
    <source>
        <strain evidence="2">Prilba</strain>
    </source>
</reference>
<name>A0A9P5TEQ8_9AGAM</name>
<dbReference type="AlphaFoldDB" id="A0A9P5TEQ8"/>
<evidence type="ECO:0000256" key="1">
    <source>
        <dbReference type="SAM" id="MobiDB-lite"/>
    </source>
</evidence>
<keyword evidence="3" id="KW-1185">Reference proteome</keyword>
<reference evidence="2" key="2">
    <citation type="journal article" date="2020" name="Nat. Commun.">
        <title>Large-scale genome sequencing of mycorrhizal fungi provides insights into the early evolution of symbiotic traits.</title>
        <authorList>
            <person name="Miyauchi S."/>
            <person name="Kiss E."/>
            <person name="Kuo A."/>
            <person name="Drula E."/>
            <person name="Kohler A."/>
            <person name="Sanchez-Garcia M."/>
            <person name="Morin E."/>
            <person name="Andreopoulos B."/>
            <person name="Barry K.W."/>
            <person name="Bonito G."/>
            <person name="Buee M."/>
            <person name="Carver A."/>
            <person name="Chen C."/>
            <person name="Cichocki N."/>
            <person name="Clum A."/>
            <person name="Culley D."/>
            <person name="Crous P.W."/>
            <person name="Fauchery L."/>
            <person name="Girlanda M."/>
            <person name="Hayes R.D."/>
            <person name="Keri Z."/>
            <person name="LaButti K."/>
            <person name="Lipzen A."/>
            <person name="Lombard V."/>
            <person name="Magnuson J."/>
            <person name="Maillard F."/>
            <person name="Murat C."/>
            <person name="Nolan M."/>
            <person name="Ohm R.A."/>
            <person name="Pangilinan J."/>
            <person name="Pereira M.F."/>
            <person name="Perotto S."/>
            <person name="Peter M."/>
            <person name="Pfister S."/>
            <person name="Riley R."/>
            <person name="Sitrit Y."/>
            <person name="Stielow J.B."/>
            <person name="Szollosi G."/>
            <person name="Zifcakova L."/>
            <person name="Stursova M."/>
            <person name="Spatafora J.W."/>
            <person name="Tedersoo L."/>
            <person name="Vaario L.M."/>
            <person name="Yamada A."/>
            <person name="Yan M."/>
            <person name="Wang P."/>
            <person name="Xu J."/>
            <person name="Bruns T."/>
            <person name="Baldrian P."/>
            <person name="Vilgalys R."/>
            <person name="Dunand C."/>
            <person name="Henrissat B."/>
            <person name="Grigoriev I.V."/>
            <person name="Hibbett D."/>
            <person name="Nagy L.G."/>
            <person name="Martin F.M."/>
        </authorList>
    </citation>
    <scope>NUCLEOTIDE SEQUENCE</scope>
    <source>
        <strain evidence="2">Prilba</strain>
    </source>
</reference>
<accession>A0A9P5TEQ8</accession>
<organism evidence="2 3">
    <name type="scientific">Russula ochroleuca</name>
    <dbReference type="NCBI Taxonomy" id="152965"/>
    <lineage>
        <taxon>Eukaryota</taxon>
        <taxon>Fungi</taxon>
        <taxon>Dikarya</taxon>
        <taxon>Basidiomycota</taxon>
        <taxon>Agaricomycotina</taxon>
        <taxon>Agaricomycetes</taxon>
        <taxon>Russulales</taxon>
        <taxon>Russulaceae</taxon>
        <taxon>Russula</taxon>
    </lineage>
</organism>
<dbReference type="EMBL" id="WHVB01000001">
    <property type="protein sequence ID" value="KAF8487313.1"/>
    <property type="molecule type" value="Genomic_DNA"/>
</dbReference>
<evidence type="ECO:0000313" key="3">
    <source>
        <dbReference type="Proteomes" id="UP000759537"/>
    </source>
</evidence>
<comment type="caution">
    <text evidence="2">The sequence shown here is derived from an EMBL/GenBank/DDBJ whole genome shotgun (WGS) entry which is preliminary data.</text>
</comment>
<feature type="compositionally biased region" description="Basic and acidic residues" evidence="1">
    <location>
        <begin position="80"/>
        <end position="89"/>
    </location>
</feature>
<feature type="region of interest" description="Disordered" evidence="1">
    <location>
        <begin position="80"/>
        <end position="100"/>
    </location>
</feature>
<sequence>MPIFEPPALRRASHRHGVLSNDRHIRESTLEVDICPVFQRFGKANVYLYIRAEGAPTSSFSRTSTPLCVRAREIIVFGKDMNHNGEGGDKQCGTDMDAVPPFREERSDLRGAFLQFVAPADGANESAAMVDK</sequence>
<protein>
    <submittedName>
        <fullName evidence="2">Uncharacterized protein</fullName>
    </submittedName>
</protein>
<proteinExistence type="predicted"/>